<organism evidence="1 2">
    <name type="scientific">Lithospermum erythrorhizon</name>
    <name type="common">Purple gromwell</name>
    <name type="synonym">Lithospermum officinale var. erythrorhizon</name>
    <dbReference type="NCBI Taxonomy" id="34254"/>
    <lineage>
        <taxon>Eukaryota</taxon>
        <taxon>Viridiplantae</taxon>
        <taxon>Streptophyta</taxon>
        <taxon>Embryophyta</taxon>
        <taxon>Tracheophyta</taxon>
        <taxon>Spermatophyta</taxon>
        <taxon>Magnoliopsida</taxon>
        <taxon>eudicotyledons</taxon>
        <taxon>Gunneridae</taxon>
        <taxon>Pentapetalae</taxon>
        <taxon>asterids</taxon>
        <taxon>lamiids</taxon>
        <taxon>Boraginales</taxon>
        <taxon>Boraginaceae</taxon>
        <taxon>Boraginoideae</taxon>
        <taxon>Lithospermeae</taxon>
        <taxon>Lithospermum</taxon>
    </lineage>
</organism>
<evidence type="ECO:0000313" key="1">
    <source>
        <dbReference type="EMBL" id="GAA0144284.1"/>
    </source>
</evidence>
<accession>A0AAV3NXX8</accession>
<dbReference type="EMBL" id="BAABME010000624">
    <property type="protein sequence ID" value="GAA0144284.1"/>
    <property type="molecule type" value="Genomic_DNA"/>
</dbReference>
<proteinExistence type="predicted"/>
<evidence type="ECO:0000313" key="2">
    <source>
        <dbReference type="Proteomes" id="UP001454036"/>
    </source>
</evidence>
<name>A0AAV3NXX8_LITER</name>
<gene>
    <name evidence="1" type="ORF">LIER_04772</name>
</gene>
<protein>
    <submittedName>
        <fullName evidence="1">Uncharacterized protein</fullName>
    </submittedName>
</protein>
<comment type="caution">
    <text evidence="1">The sequence shown here is derived from an EMBL/GenBank/DDBJ whole genome shotgun (WGS) entry which is preliminary data.</text>
</comment>
<dbReference type="Proteomes" id="UP001454036">
    <property type="component" value="Unassembled WGS sequence"/>
</dbReference>
<sequence>MGKMKRSGGDSCIESIPTDCVVSVSSSYISSVILLLGVKGSRIRALTSVVPKLFKFPENSVELYAEKGNNRGFVTLLRLSLSVTSSLATLQLGADGRQNFEMSFLNAVVSVYNIALGDSEDE</sequence>
<dbReference type="Gene3D" id="3.30.300.20">
    <property type="match status" value="1"/>
</dbReference>
<reference evidence="1 2" key="1">
    <citation type="submission" date="2024-01" db="EMBL/GenBank/DDBJ databases">
        <title>The complete chloroplast genome sequence of Lithospermum erythrorhizon: insights into the phylogenetic relationship among Boraginaceae species and the maternal lineages of purple gromwells.</title>
        <authorList>
            <person name="Okada T."/>
            <person name="Watanabe K."/>
        </authorList>
    </citation>
    <scope>NUCLEOTIDE SEQUENCE [LARGE SCALE GENOMIC DNA]</scope>
</reference>
<dbReference type="AlphaFoldDB" id="A0AAV3NXX8"/>
<dbReference type="InterPro" id="IPR015946">
    <property type="entry name" value="KH_dom-like_a/b"/>
</dbReference>
<keyword evidence="2" id="KW-1185">Reference proteome</keyword>